<proteinExistence type="predicted"/>
<dbReference type="EMBL" id="CAVLGL010000159">
    <property type="protein sequence ID" value="CAK1604562.1"/>
    <property type="molecule type" value="Genomic_DNA"/>
</dbReference>
<reference evidence="1 2" key="1">
    <citation type="submission" date="2023-11" db="EMBL/GenBank/DDBJ databases">
        <authorList>
            <person name="Hedman E."/>
            <person name="Englund M."/>
            <person name="Stromberg M."/>
            <person name="Nyberg Akerstrom W."/>
            <person name="Nylinder S."/>
            <person name="Jareborg N."/>
            <person name="Kallberg Y."/>
            <person name="Kronander E."/>
        </authorList>
    </citation>
    <scope>NUCLEOTIDE SEQUENCE [LARGE SCALE GENOMIC DNA]</scope>
</reference>
<dbReference type="AlphaFoldDB" id="A0AAV1MCX7"/>
<sequence>MSSEFLVSLVILDDIMGITLHLSRSLHAIEVDVLSATQLVNMTKTCLQRQRDTSTGTFKRNWNRNHGFAELSCKE</sequence>
<accession>A0AAV1MCX7</accession>
<comment type="caution">
    <text evidence="1">The sequence shown here is derived from an EMBL/GenBank/DDBJ whole genome shotgun (WGS) entry which is preliminary data.</text>
</comment>
<organism evidence="1 2">
    <name type="scientific">Parnassius mnemosyne</name>
    <name type="common">clouded apollo</name>
    <dbReference type="NCBI Taxonomy" id="213953"/>
    <lineage>
        <taxon>Eukaryota</taxon>
        <taxon>Metazoa</taxon>
        <taxon>Ecdysozoa</taxon>
        <taxon>Arthropoda</taxon>
        <taxon>Hexapoda</taxon>
        <taxon>Insecta</taxon>
        <taxon>Pterygota</taxon>
        <taxon>Neoptera</taxon>
        <taxon>Endopterygota</taxon>
        <taxon>Lepidoptera</taxon>
        <taxon>Glossata</taxon>
        <taxon>Ditrysia</taxon>
        <taxon>Papilionoidea</taxon>
        <taxon>Papilionidae</taxon>
        <taxon>Parnassiinae</taxon>
        <taxon>Parnassini</taxon>
        <taxon>Parnassius</taxon>
        <taxon>Driopa</taxon>
    </lineage>
</organism>
<evidence type="ECO:0000313" key="1">
    <source>
        <dbReference type="EMBL" id="CAK1604562.1"/>
    </source>
</evidence>
<dbReference type="Proteomes" id="UP001314205">
    <property type="component" value="Unassembled WGS sequence"/>
</dbReference>
<keyword evidence="2" id="KW-1185">Reference proteome</keyword>
<evidence type="ECO:0000313" key="2">
    <source>
        <dbReference type="Proteomes" id="UP001314205"/>
    </source>
</evidence>
<protein>
    <submittedName>
        <fullName evidence="1">Uncharacterized protein</fullName>
    </submittedName>
</protein>
<name>A0AAV1MCX7_9NEOP</name>
<gene>
    <name evidence="1" type="ORF">PARMNEM_LOCUS22766</name>
</gene>